<dbReference type="Gene3D" id="3.90.1150.10">
    <property type="entry name" value="Aspartate Aminotransferase, domain 1"/>
    <property type="match status" value="1"/>
</dbReference>
<dbReference type="FunFam" id="3.90.1150.10:FF:000065">
    <property type="entry name" value="Selenocysteine lyase"/>
    <property type="match status" value="1"/>
</dbReference>
<dbReference type="KEGG" id="alim:106519384"/>
<comment type="subcellular location">
    <subcellularLocation>
        <location evidence="2">Cytoplasm</location>
        <location evidence="2">Cytosol</location>
    </subcellularLocation>
</comment>
<dbReference type="InterPro" id="IPR015422">
    <property type="entry name" value="PyrdxlP-dep_Trfase_small"/>
</dbReference>
<keyword evidence="13" id="KW-1185">Reference proteome</keyword>
<comment type="similarity">
    <text evidence="3">Belongs to the class-V pyridoxal-phosphate-dependent aminotransferase family.</text>
</comment>
<evidence type="ECO:0000256" key="8">
    <source>
        <dbReference type="ARBA" id="ARBA00023239"/>
    </source>
</evidence>
<evidence type="ECO:0000313" key="15">
    <source>
        <dbReference type="RefSeq" id="XP_013866480.1"/>
    </source>
</evidence>
<dbReference type="CTD" id="51540"/>
<dbReference type="GO" id="GO:0009000">
    <property type="term" value="F:selenocysteine lyase activity"/>
    <property type="evidence" value="ECO:0007669"/>
    <property type="project" value="UniProtKB-EC"/>
</dbReference>
<keyword evidence="6" id="KW-0808">Transferase</keyword>
<dbReference type="GeneID" id="106519384"/>
<comment type="cofactor">
    <cofactor evidence="1">
        <name>pyridoxal 5'-phosphate</name>
        <dbReference type="ChEBI" id="CHEBI:597326"/>
    </cofactor>
</comment>
<evidence type="ECO:0000259" key="12">
    <source>
        <dbReference type="Pfam" id="PF00266"/>
    </source>
</evidence>
<organism evidence="13 14">
    <name type="scientific">Austrofundulus limnaeus</name>
    <name type="common">Annual killifish</name>
    <dbReference type="NCBI Taxonomy" id="52670"/>
    <lineage>
        <taxon>Eukaryota</taxon>
        <taxon>Metazoa</taxon>
        <taxon>Chordata</taxon>
        <taxon>Craniata</taxon>
        <taxon>Vertebrata</taxon>
        <taxon>Euteleostomi</taxon>
        <taxon>Actinopterygii</taxon>
        <taxon>Neopterygii</taxon>
        <taxon>Teleostei</taxon>
        <taxon>Neoteleostei</taxon>
        <taxon>Acanthomorphata</taxon>
        <taxon>Ovalentaria</taxon>
        <taxon>Atherinomorphae</taxon>
        <taxon>Cyprinodontiformes</taxon>
        <taxon>Rivulidae</taxon>
        <taxon>Austrofundulus</taxon>
    </lineage>
</organism>
<evidence type="ECO:0000313" key="14">
    <source>
        <dbReference type="RefSeq" id="XP_013866479.1"/>
    </source>
</evidence>
<evidence type="ECO:0000256" key="5">
    <source>
        <dbReference type="ARBA" id="ARBA00022490"/>
    </source>
</evidence>
<keyword evidence="7" id="KW-0663">Pyridoxal phosphate</keyword>
<dbReference type="Gene3D" id="1.10.260.50">
    <property type="match status" value="1"/>
</dbReference>
<feature type="domain" description="Aminotransferase class V" evidence="12">
    <location>
        <begin position="30"/>
        <end position="420"/>
    </location>
</feature>
<dbReference type="PANTHER" id="PTHR11601:SF62">
    <property type="entry name" value="SELENOCYSTEINE LYASE"/>
    <property type="match status" value="1"/>
</dbReference>
<evidence type="ECO:0000313" key="13">
    <source>
        <dbReference type="Proteomes" id="UP000192220"/>
    </source>
</evidence>
<dbReference type="OrthoDB" id="10250117at2759"/>
<dbReference type="Pfam" id="PF00266">
    <property type="entry name" value="Aminotran_5"/>
    <property type="match status" value="1"/>
</dbReference>
<dbReference type="RefSeq" id="XP_013866480.1">
    <property type="nucleotide sequence ID" value="XM_014011026.1"/>
</dbReference>
<dbReference type="InterPro" id="IPR015421">
    <property type="entry name" value="PyrdxlP-dep_Trfase_major"/>
</dbReference>
<comment type="subunit">
    <text evidence="4">Homodimer.</text>
</comment>
<evidence type="ECO:0000256" key="10">
    <source>
        <dbReference type="ARBA" id="ARBA00039054"/>
    </source>
</evidence>
<dbReference type="PIRSF" id="PIRSF005572">
    <property type="entry name" value="NifS"/>
    <property type="match status" value="1"/>
</dbReference>
<dbReference type="FunFam" id="3.40.640.10:FF:000083">
    <property type="entry name" value="Selenocysteine lyase"/>
    <property type="match status" value="1"/>
</dbReference>
<dbReference type="SUPFAM" id="SSF53383">
    <property type="entry name" value="PLP-dependent transferases"/>
    <property type="match status" value="1"/>
</dbReference>
<keyword evidence="5" id="KW-0963">Cytoplasm</keyword>
<evidence type="ECO:0000256" key="1">
    <source>
        <dbReference type="ARBA" id="ARBA00001933"/>
    </source>
</evidence>
<keyword evidence="8 14" id="KW-0456">Lyase</keyword>
<dbReference type="RefSeq" id="XP_013866481.1">
    <property type="nucleotide sequence ID" value="XM_014011027.1"/>
</dbReference>
<dbReference type="GO" id="GO:0005829">
    <property type="term" value="C:cytosol"/>
    <property type="evidence" value="ECO:0007669"/>
    <property type="project" value="UniProtKB-SubCell"/>
</dbReference>
<sequence>MSKISVDTTSEGIHTFTDLHHGADLSKERIYMDYNATTPLEPEVIQAVSEALRDAWGNPSSSYVAGAMAKAIINQSRQNVAKMVGGKAEDVVFTSGGTEANNLVLHTALEHFRRNCRTAGEGDVNGSRDLPHIITSNVEHDSIKLAAEHLQTEGKADVTFVPVSKVTACVDVEDVIAVVRPNTCLISIMLANNETGVIMPVQKICQKVKRLNKQHERIRILLHTDAAQALGKIPVDVQELGVDFLTIVGHKFYGPRIGALYVNSPGTGTPLYPMLFGGGQERNFRPGTENTPMIAGLGKAAELVTSNLSDYQSHMHSIKAYLEEQLQTVFKDKIHFNSRFPGSDVLPNTCNVSILGPALQGWRVLSSCRRLLASVGAACHSASRNRPSHILLSCGVAPEVAANALRLSVGRGTSREDVDVVVEDLRETVQLLENMN</sequence>
<dbReference type="GO" id="GO:0016740">
    <property type="term" value="F:transferase activity"/>
    <property type="evidence" value="ECO:0007669"/>
    <property type="project" value="UniProtKB-KW"/>
</dbReference>
<evidence type="ECO:0000256" key="2">
    <source>
        <dbReference type="ARBA" id="ARBA00004514"/>
    </source>
</evidence>
<evidence type="ECO:0000256" key="6">
    <source>
        <dbReference type="ARBA" id="ARBA00022679"/>
    </source>
</evidence>
<dbReference type="EC" id="4.4.1.16" evidence="10"/>
<dbReference type="InterPro" id="IPR016454">
    <property type="entry name" value="Cysteine_dSase"/>
</dbReference>
<dbReference type="PANTHER" id="PTHR11601">
    <property type="entry name" value="CYSTEINE DESULFURYLASE FAMILY MEMBER"/>
    <property type="match status" value="1"/>
</dbReference>
<dbReference type="InterPro" id="IPR015424">
    <property type="entry name" value="PyrdxlP-dep_Trfase"/>
</dbReference>
<dbReference type="AlphaFoldDB" id="A0A2I4BFG7"/>
<reference evidence="14 15" key="1">
    <citation type="submission" date="2025-04" db="UniProtKB">
        <authorList>
            <consortium name="RefSeq"/>
        </authorList>
    </citation>
    <scope>IDENTIFICATION</scope>
    <source>
        <strain evidence="14 15">Quisiro</strain>
        <tissue evidence="14 15">Liver</tissue>
    </source>
</reference>
<accession>A0A2I4BFG7</accession>
<dbReference type="InterPro" id="IPR000192">
    <property type="entry name" value="Aminotrans_V_dom"/>
</dbReference>
<dbReference type="Proteomes" id="UP000192220">
    <property type="component" value="Unplaced"/>
</dbReference>
<evidence type="ECO:0000256" key="7">
    <source>
        <dbReference type="ARBA" id="ARBA00022898"/>
    </source>
</evidence>
<comment type="function">
    <text evidence="9">Catalyzes the decomposition of L-selenocysteine to L-alanine and elemental selenium.</text>
</comment>
<protein>
    <recommendedName>
        <fullName evidence="11">Selenocysteine lyase</fullName>
        <ecNumber evidence="10">4.4.1.16</ecNumber>
    </recommendedName>
</protein>
<evidence type="ECO:0000256" key="4">
    <source>
        <dbReference type="ARBA" id="ARBA00011738"/>
    </source>
</evidence>
<dbReference type="RefSeq" id="XP_013866479.1">
    <property type="nucleotide sequence ID" value="XM_014011025.1"/>
</dbReference>
<evidence type="ECO:0000256" key="11">
    <source>
        <dbReference type="ARBA" id="ARBA00040554"/>
    </source>
</evidence>
<dbReference type="Gene3D" id="3.40.640.10">
    <property type="entry name" value="Type I PLP-dependent aspartate aminotransferase-like (Major domain)"/>
    <property type="match status" value="1"/>
</dbReference>
<name>A0A2I4BFG7_AUSLI</name>
<gene>
    <name evidence="14 15 16" type="primary">scly</name>
</gene>
<proteinExistence type="inferred from homology"/>
<evidence type="ECO:0000313" key="16">
    <source>
        <dbReference type="RefSeq" id="XP_013866481.1"/>
    </source>
</evidence>
<evidence type="ECO:0000256" key="3">
    <source>
        <dbReference type="ARBA" id="ARBA00009236"/>
    </source>
</evidence>
<dbReference type="STRING" id="52670.A0A2I4BFG7"/>
<evidence type="ECO:0000256" key="9">
    <source>
        <dbReference type="ARBA" id="ARBA00037407"/>
    </source>
</evidence>